<evidence type="ECO:0000313" key="3">
    <source>
        <dbReference type="Proteomes" id="UP000675163"/>
    </source>
</evidence>
<dbReference type="AlphaFoldDB" id="A0A940PLK0"/>
<comment type="caution">
    <text evidence="2">The sequence shown here is derived from an EMBL/GenBank/DDBJ whole genome shotgun (WGS) entry which is preliminary data.</text>
</comment>
<feature type="compositionally biased region" description="Low complexity" evidence="1">
    <location>
        <begin position="1"/>
        <end position="11"/>
    </location>
</feature>
<dbReference type="EMBL" id="JAFIDA010000001">
    <property type="protein sequence ID" value="MBP1325313.1"/>
    <property type="molecule type" value="Genomic_DNA"/>
</dbReference>
<sequence>MTNTTTAAPAPKSAKRPYSTNRLSPRYRNIVPLTGDALPCGICGQWTPSAEQTGTEIVKAIGYSPRTSHEQIVASRKGGAVGDPFETRMTRCITCATLRTEAAQLAAQYPHAVVVGEFAYAGSTAVDVVERALAAVAVTGRNISMRQPRDLKLALEHLVTLGGSLRWQSRFEGLADRDARPDTAAAMPWSHLTEQQVGVARRAFAGYLRARTERPVPVVPTEAAGCYICGIGEVVALPSQAITTWHSVKLSPERLGGKPGTPQTETEVCSTCHAEHNAVGAWGPSLLDKLALRAAGVERHVGAYDVQLNGVKAWGTTGKKRANRTPFEHMNLAQLADDIRAGRL</sequence>
<gene>
    <name evidence="2" type="ORF">JOF28_000545</name>
</gene>
<evidence type="ECO:0000256" key="1">
    <source>
        <dbReference type="SAM" id="MobiDB-lite"/>
    </source>
</evidence>
<organism evidence="2 3">
    <name type="scientific">Leucobacter exalbidus</name>
    <dbReference type="NCBI Taxonomy" id="662960"/>
    <lineage>
        <taxon>Bacteria</taxon>
        <taxon>Bacillati</taxon>
        <taxon>Actinomycetota</taxon>
        <taxon>Actinomycetes</taxon>
        <taxon>Micrococcales</taxon>
        <taxon>Microbacteriaceae</taxon>
        <taxon>Leucobacter</taxon>
    </lineage>
</organism>
<keyword evidence="3" id="KW-1185">Reference proteome</keyword>
<feature type="region of interest" description="Disordered" evidence="1">
    <location>
        <begin position="1"/>
        <end position="21"/>
    </location>
</feature>
<evidence type="ECO:0000313" key="2">
    <source>
        <dbReference type="EMBL" id="MBP1325313.1"/>
    </source>
</evidence>
<name>A0A940PLK0_9MICO</name>
<reference evidence="2" key="1">
    <citation type="submission" date="2021-02" db="EMBL/GenBank/DDBJ databases">
        <title>Sequencing the genomes of 1000 actinobacteria strains.</title>
        <authorList>
            <person name="Klenk H.-P."/>
        </authorList>
    </citation>
    <scope>NUCLEOTIDE SEQUENCE</scope>
    <source>
        <strain evidence="2">DSM 22850</strain>
    </source>
</reference>
<protein>
    <submittedName>
        <fullName evidence="2">Deoxycytidylate deaminase</fullName>
    </submittedName>
</protein>
<dbReference type="RefSeq" id="WP_209704356.1">
    <property type="nucleotide sequence ID" value="NZ_JAFIDA010000001.1"/>
</dbReference>
<dbReference type="Proteomes" id="UP000675163">
    <property type="component" value="Unassembled WGS sequence"/>
</dbReference>
<proteinExistence type="predicted"/>
<accession>A0A940PLK0</accession>